<comment type="caution">
    <text evidence="1">The sequence shown here is derived from an EMBL/GenBank/DDBJ whole genome shotgun (WGS) entry which is preliminary data.</text>
</comment>
<organism evidence="1 2">
    <name type="scientific">Bacillus cytotoxicus</name>
    <dbReference type="NCBI Taxonomy" id="580165"/>
    <lineage>
        <taxon>Bacteria</taxon>
        <taxon>Bacillati</taxon>
        <taxon>Bacillota</taxon>
        <taxon>Bacilli</taxon>
        <taxon>Bacillales</taxon>
        <taxon>Bacillaceae</taxon>
        <taxon>Bacillus</taxon>
        <taxon>Bacillus cereus group</taxon>
    </lineage>
</organism>
<accession>A0ACC6ACG2</accession>
<evidence type="ECO:0000313" key="2">
    <source>
        <dbReference type="Proteomes" id="UP001202289"/>
    </source>
</evidence>
<reference evidence="1" key="1">
    <citation type="submission" date="2022-05" db="EMBL/GenBank/DDBJ databases">
        <title>Comparative Genomics of Spacecraft Associated Microbes.</title>
        <authorList>
            <person name="Tran M.T."/>
            <person name="Wright A."/>
            <person name="Seuylemezian A."/>
            <person name="Eisen J."/>
            <person name="Coil D."/>
        </authorList>
    </citation>
    <scope>NUCLEOTIDE SEQUENCE</scope>
    <source>
        <strain evidence="1">FAIRING 10M-2.2</strain>
    </source>
</reference>
<evidence type="ECO:0000313" key="1">
    <source>
        <dbReference type="EMBL" id="MCM3738274.1"/>
    </source>
</evidence>
<keyword evidence="2" id="KW-1185">Reference proteome</keyword>
<proteinExistence type="predicted"/>
<sequence length="215" mass="25192">MNVLIVDDEKDMLRILKVYFEREGYSVFLAEDGERALDIFYEKKVDLLILDWMMPRVNGLSVCKEVKKHSDAKVLILTAKSEHEDELMALNTGADDYVKKPFHPGILLTRAKKLLKEDKVIYIQDIKVDMQAKKIYKDDEDLEVTKKEFELMTCFLRNQGSILSRKDLLDLVWGIDYFGEERTVDTHVRRLREKIGADLIKTHRGMGYSMEKRNE</sequence>
<name>A0ACC6ACG2_9BACI</name>
<gene>
    <name evidence="1" type="ORF">M3215_21415</name>
</gene>
<protein>
    <submittedName>
        <fullName evidence="1">Response regulator transcription factor</fullName>
    </submittedName>
</protein>
<dbReference type="Proteomes" id="UP001202289">
    <property type="component" value="Unassembled WGS sequence"/>
</dbReference>
<dbReference type="EMBL" id="JAMBOP010000038">
    <property type="protein sequence ID" value="MCM3738274.1"/>
    <property type="molecule type" value="Genomic_DNA"/>
</dbReference>